<evidence type="ECO:0000256" key="9">
    <source>
        <dbReference type="ARBA" id="ARBA00023269"/>
    </source>
</evidence>
<dbReference type="GO" id="GO:0005634">
    <property type="term" value="C:nucleus"/>
    <property type="evidence" value="ECO:0007669"/>
    <property type="project" value="UniProtKB-SubCell"/>
</dbReference>
<dbReference type="Proteomes" id="UP000235786">
    <property type="component" value="Unassembled WGS sequence"/>
</dbReference>
<evidence type="ECO:0000256" key="3">
    <source>
        <dbReference type="ARBA" id="ARBA00004286"/>
    </source>
</evidence>
<dbReference type="STRING" id="1149755.A0A2J6RC47"/>
<evidence type="ECO:0000313" key="13">
    <source>
        <dbReference type="EMBL" id="PMD36076.1"/>
    </source>
</evidence>
<dbReference type="SMART" id="SM00417">
    <property type="entry name" value="H4"/>
    <property type="match status" value="1"/>
</dbReference>
<evidence type="ECO:0000256" key="6">
    <source>
        <dbReference type="ARBA" id="ARBA00022454"/>
    </source>
</evidence>
<organism evidence="13 14">
    <name type="scientific">Hyaloscypha variabilis (strain UAMH 11265 / GT02V1 / F)</name>
    <name type="common">Meliniomyces variabilis</name>
    <dbReference type="NCBI Taxonomy" id="1149755"/>
    <lineage>
        <taxon>Eukaryota</taxon>
        <taxon>Fungi</taxon>
        <taxon>Dikarya</taxon>
        <taxon>Ascomycota</taxon>
        <taxon>Pezizomycotina</taxon>
        <taxon>Leotiomycetes</taxon>
        <taxon>Helotiales</taxon>
        <taxon>Hyaloscyphaceae</taxon>
        <taxon>Hyaloscypha</taxon>
        <taxon>Hyaloscypha variabilis</taxon>
    </lineage>
</organism>
<dbReference type="InterPro" id="IPR004823">
    <property type="entry name" value="TAF_TATA-bd_Histone-like_dom"/>
</dbReference>
<evidence type="ECO:0000256" key="11">
    <source>
        <dbReference type="SAM" id="MobiDB-lite"/>
    </source>
</evidence>
<reference evidence="13 14" key="1">
    <citation type="submission" date="2016-04" db="EMBL/GenBank/DDBJ databases">
        <title>A degradative enzymes factory behind the ericoid mycorrhizal symbiosis.</title>
        <authorList>
            <consortium name="DOE Joint Genome Institute"/>
            <person name="Martino E."/>
            <person name="Morin E."/>
            <person name="Grelet G."/>
            <person name="Kuo A."/>
            <person name="Kohler A."/>
            <person name="Daghino S."/>
            <person name="Barry K."/>
            <person name="Choi C."/>
            <person name="Cichocki N."/>
            <person name="Clum A."/>
            <person name="Copeland A."/>
            <person name="Hainaut M."/>
            <person name="Haridas S."/>
            <person name="Labutti K."/>
            <person name="Lindquist E."/>
            <person name="Lipzen A."/>
            <person name="Khouja H.-R."/>
            <person name="Murat C."/>
            <person name="Ohm R."/>
            <person name="Olson A."/>
            <person name="Spatafora J."/>
            <person name="Veneault-Fourrey C."/>
            <person name="Henrissat B."/>
            <person name="Grigoriev I."/>
            <person name="Martin F."/>
            <person name="Perotto S."/>
        </authorList>
    </citation>
    <scope>NUCLEOTIDE SEQUENCE [LARGE SCALE GENOMIC DNA]</scope>
    <source>
        <strain evidence="13 14">F</strain>
    </source>
</reference>
<protein>
    <recommendedName>
        <fullName evidence="10">Histone H4</fullName>
    </recommendedName>
</protein>
<evidence type="ECO:0000256" key="5">
    <source>
        <dbReference type="ARBA" id="ARBA00011538"/>
    </source>
</evidence>
<feature type="domain" description="LEM" evidence="12">
    <location>
        <begin position="61"/>
        <end position="107"/>
    </location>
</feature>
<comment type="subunit">
    <text evidence="5 10">The nucleosome is a histone octamer containing two molecules each of H2A, H2B, H3 and H4 assembled in one H3-H4 heterotetramer and two H2A-H2B heterodimers. The octamer wraps approximately 147 bp of DNA.</text>
</comment>
<dbReference type="InterPro" id="IPR001951">
    <property type="entry name" value="Histone_H4"/>
</dbReference>
<accession>A0A2J6RC47</accession>
<dbReference type="GO" id="GO:0046982">
    <property type="term" value="F:protein heterodimerization activity"/>
    <property type="evidence" value="ECO:0007669"/>
    <property type="project" value="InterPro"/>
</dbReference>
<dbReference type="GO" id="GO:0003677">
    <property type="term" value="F:DNA binding"/>
    <property type="evidence" value="ECO:0007669"/>
    <property type="project" value="UniProtKB-KW"/>
</dbReference>
<dbReference type="Pfam" id="PF02969">
    <property type="entry name" value="TAF"/>
    <property type="match status" value="1"/>
</dbReference>
<dbReference type="InterPro" id="IPR003887">
    <property type="entry name" value="LEM_dom"/>
</dbReference>
<keyword evidence="7 10" id="KW-0238">DNA-binding</keyword>
<evidence type="ECO:0000256" key="4">
    <source>
        <dbReference type="ARBA" id="ARBA00006564"/>
    </source>
</evidence>
<sequence length="151" mass="16555">MPLFSSPASRAFPHSSSRLDSRPRPTLGGKTILSSQAAAGRGKTSGGIGLRGPKRMRKLVRDTIQGVTKGDIRRLARRGGVKRISGPIYDETRTQLKKRLQEILTNVVIITEHSKRKTVTVTDVIYALRRMGTPVYGFEGMGGSKKTTLNH</sequence>
<keyword evidence="8 10" id="KW-0539">Nucleus</keyword>
<gene>
    <name evidence="13" type="ORF">L207DRAFT_100736</name>
</gene>
<keyword evidence="9 10" id="KW-0544">Nucleosome core</keyword>
<keyword evidence="6 10" id="KW-0158">Chromosome</keyword>
<dbReference type="PANTHER" id="PTHR10484">
    <property type="entry name" value="HISTONE H4"/>
    <property type="match status" value="1"/>
</dbReference>
<comment type="similarity">
    <text evidence="4 10">Belongs to the histone H4 family.</text>
</comment>
<comment type="subcellular location">
    <subcellularLocation>
        <location evidence="3">Chromosome</location>
    </subcellularLocation>
    <subcellularLocation>
        <location evidence="2">Nucleus</location>
    </subcellularLocation>
</comment>
<dbReference type="GO" id="GO:0030527">
    <property type="term" value="F:structural constituent of chromatin"/>
    <property type="evidence" value="ECO:0007669"/>
    <property type="project" value="InterPro"/>
</dbReference>
<evidence type="ECO:0000256" key="2">
    <source>
        <dbReference type="ARBA" id="ARBA00004123"/>
    </source>
</evidence>
<dbReference type="PRINTS" id="PR00623">
    <property type="entry name" value="HISTONEH4"/>
</dbReference>
<name>A0A2J6RC47_HYAVF</name>
<dbReference type="InterPro" id="IPR009072">
    <property type="entry name" value="Histone-fold"/>
</dbReference>
<feature type="region of interest" description="Disordered" evidence="11">
    <location>
        <begin position="1"/>
        <end position="54"/>
    </location>
</feature>
<evidence type="ECO:0000256" key="7">
    <source>
        <dbReference type="ARBA" id="ARBA00023125"/>
    </source>
</evidence>
<keyword evidence="14" id="KW-1185">Reference proteome</keyword>
<dbReference type="Gene3D" id="1.10.20.10">
    <property type="entry name" value="Histone, subunit A"/>
    <property type="match status" value="1"/>
</dbReference>
<proteinExistence type="inferred from homology"/>
<dbReference type="CDD" id="cd22912">
    <property type="entry name" value="HFD_H4"/>
    <property type="match status" value="1"/>
</dbReference>
<dbReference type="FunFam" id="1.10.20.10:FF:000012">
    <property type="entry name" value="Histone H4"/>
    <property type="match status" value="1"/>
</dbReference>
<dbReference type="AlphaFoldDB" id="A0A2J6RC47"/>
<comment type="function">
    <text evidence="1 10">Core component of nucleosome. Nucleosomes wrap and compact DNA into chromatin, limiting DNA accessibility to the cellular machineries which require DNA as a template. Histones thereby play a central role in transcription regulation, DNA repair, DNA replication and chromosomal stability. DNA accessibility is regulated via a complex set of post-translational modifications of histones, also called histone code, and nucleosome remodeling.</text>
</comment>
<dbReference type="OrthoDB" id="3919494at2759"/>
<evidence type="ECO:0000256" key="1">
    <source>
        <dbReference type="ARBA" id="ARBA00002001"/>
    </source>
</evidence>
<evidence type="ECO:0000259" key="12">
    <source>
        <dbReference type="PROSITE" id="PS50954"/>
    </source>
</evidence>
<dbReference type="GO" id="GO:0000786">
    <property type="term" value="C:nucleosome"/>
    <property type="evidence" value="ECO:0007669"/>
    <property type="project" value="UniProtKB-KW"/>
</dbReference>
<dbReference type="EMBL" id="KZ613951">
    <property type="protein sequence ID" value="PMD36076.1"/>
    <property type="molecule type" value="Genomic_DNA"/>
</dbReference>
<evidence type="ECO:0000256" key="8">
    <source>
        <dbReference type="ARBA" id="ARBA00023242"/>
    </source>
</evidence>
<dbReference type="SUPFAM" id="SSF47113">
    <property type="entry name" value="Histone-fold"/>
    <property type="match status" value="1"/>
</dbReference>
<evidence type="ECO:0000256" key="10">
    <source>
        <dbReference type="RuleBase" id="RU000528"/>
    </source>
</evidence>
<evidence type="ECO:0000313" key="14">
    <source>
        <dbReference type="Proteomes" id="UP000235786"/>
    </source>
</evidence>
<dbReference type="PROSITE" id="PS50954">
    <property type="entry name" value="LEM"/>
    <property type="match status" value="1"/>
</dbReference>